<dbReference type="PANTHER" id="PTHR30069">
    <property type="entry name" value="TONB-DEPENDENT OUTER MEMBRANE RECEPTOR"/>
    <property type="match status" value="1"/>
</dbReference>
<evidence type="ECO:0000256" key="5">
    <source>
        <dbReference type="ARBA" id="ARBA00023077"/>
    </source>
</evidence>
<keyword evidence="3 8" id="KW-1134">Transmembrane beta strand</keyword>
<dbReference type="Gene3D" id="2.40.170.20">
    <property type="entry name" value="TonB-dependent receptor, beta-barrel domain"/>
    <property type="match status" value="1"/>
</dbReference>
<keyword evidence="4 8" id="KW-0812">Transmembrane</keyword>
<evidence type="ECO:0000256" key="8">
    <source>
        <dbReference type="PROSITE-ProRule" id="PRU01360"/>
    </source>
</evidence>
<dbReference type="Gene3D" id="2.170.130.10">
    <property type="entry name" value="TonB-dependent receptor, plug domain"/>
    <property type="match status" value="1"/>
</dbReference>
<evidence type="ECO:0000259" key="10">
    <source>
        <dbReference type="Pfam" id="PF00593"/>
    </source>
</evidence>
<dbReference type="SUPFAM" id="SSF56935">
    <property type="entry name" value="Porins"/>
    <property type="match status" value="1"/>
</dbReference>
<dbReference type="PROSITE" id="PS52016">
    <property type="entry name" value="TONB_DEPENDENT_REC_3"/>
    <property type="match status" value="1"/>
</dbReference>
<dbReference type="Proteomes" id="UP000580654">
    <property type="component" value="Unassembled WGS sequence"/>
</dbReference>
<keyword evidence="12" id="KW-0675">Receptor</keyword>
<evidence type="ECO:0000256" key="9">
    <source>
        <dbReference type="RuleBase" id="RU003357"/>
    </source>
</evidence>
<evidence type="ECO:0000256" key="4">
    <source>
        <dbReference type="ARBA" id="ARBA00022692"/>
    </source>
</evidence>
<evidence type="ECO:0000313" key="12">
    <source>
        <dbReference type="EMBL" id="MBB5696533.1"/>
    </source>
</evidence>
<dbReference type="InterPro" id="IPR037066">
    <property type="entry name" value="Plug_dom_sf"/>
</dbReference>
<comment type="caution">
    <text evidence="12">The sequence shown here is derived from an EMBL/GenBank/DDBJ whole genome shotgun (WGS) entry which is preliminary data.</text>
</comment>
<organism evidence="12 13">
    <name type="scientific">Muricoccus pecuniae</name>
    <dbReference type="NCBI Taxonomy" id="693023"/>
    <lineage>
        <taxon>Bacteria</taxon>
        <taxon>Pseudomonadati</taxon>
        <taxon>Pseudomonadota</taxon>
        <taxon>Alphaproteobacteria</taxon>
        <taxon>Acetobacterales</taxon>
        <taxon>Roseomonadaceae</taxon>
        <taxon>Muricoccus</taxon>
    </lineage>
</organism>
<evidence type="ECO:0000256" key="1">
    <source>
        <dbReference type="ARBA" id="ARBA00004571"/>
    </source>
</evidence>
<dbReference type="InterPro" id="IPR036942">
    <property type="entry name" value="Beta-barrel_TonB_sf"/>
</dbReference>
<dbReference type="Pfam" id="PF07715">
    <property type="entry name" value="Plug"/>
    <property type="match status" value="1"/>
</dbReference>
<dbReference type="InterPro" id="IPR000531">
    <property type="entry name" value="Beta-barrel_TonB"/>
</dbReference>
<evidence type="ECO:0000256" key="2">
    <source>
        <dbReference type="ARBA" id="ARBA00022448"/>
    </source>
</evidence>
<gene>
    <name evidence="12" type="ORF">FHS87_004604</name>
</gene>
<evidence type="ECO:0000256" key="6">
    <source>
        <dbReference type="ARBA" id="ARBA00023136"/>
    </source>
</evidence>
<proteinExistence type="inferred from homology"/>
<comment type="similarity">
    <text evidence="8 9">Belongs to the TonB-dependent receptor family.</text>
</comment>
<evidence type="ECO:0000313" key="13">
    <source>
        <dbReference type="Proteomes" id="UP000580654"/>
    </source>
</evidence>
<protein>
    <submittedName>
        <fullName evidence="12">Iron complex outermembrane receptor protein</fullName>
    </submittedName>
</protein>
<feature type="domain" description="TonB-dependent receptor-like beta-barrel" evidence="10">
    <location>
        <begin position="250"/>
        <end position="624"/>
    </location>
</feature>
<keyword evidence="6 8" id="KW-0472">Membrane</keyword>
<dbReference type="GO" id="GO:0044718">
    <property type="term" value="P:siderophore transmembrane transport"/>
    <property type="evidence" value="ECO:0007669"/>
    <property type="project" value="TreeGrafter"/>
</dbReference>
<keyword evidence="13" id="KW-1185">Reference proteome</keyword>
<reference evidence="12 13" key="1">
    <citation type="submission" date="2020-08" db="EMBL/GenBank/DDBJ databases">
        <title>Genomic Encyclopedia of Type Strains, Phase IV (KMG-IV): sequencing the most valuable type-strain genomes for metagenomic binning, comparative biology and taxonomic classification.</title>
        <authorList>
            <person name="Goeker M."/>
        </authorList>
    </citation>
    <scope>NUCLEOTIDE SEQUENCE [LARGE SCALE GENOMIC DNA]</scope>
    <source>
        <strain evidence="12 13">DSM 25622</strain>
    </source>
</reference>
<accession>A0A840YMY6</accession>
<dbReference type="RefSeq" id="WP_184521998.1">
    <property type="nucleotide sequence ID" value="NZ_JACIJD010000051.1"/>
</dbReference>
<evidence type="ECO:0000256" key="3">
    <source>
        <dbReference type="ARBA" id="ARBA00022452"/>
    </source>
</evidence>
<dbReference type="AlphaFoldDB" id="A0A840YMY6"/>
<dbReference type="PANTHER" id="PTHR30069:SF39">
    <property type="entry name" value="BLL6183 PROTEIN"/>
    <property type="match status" value="1"/>
</dbReference>
<dbReference type="GO" id="GO:0009279">
    <property type="term" value="C:cell outer membrane"/>
    <property type="evidence" value="ECO:0007669"/>
    <property type="project" value="UniProtKB-SubCell"/>
</dbReference>
<keyword evidence="7 8" id="KW-0998">Cell outer membrane</keyword>
<feature type="domain" description="TonB-dependent receptor plug" evidence="11">
    <location>
        <begin position="45"/>
        <end position="153"/>
    </location>
</feature>
<dbReference type="GO" id="GO:0015344">
    <property type="term" value="F:siderophore uptake transmembrane transporter activity"/>
    <property type="evidence" value="ECO:0007669"/>
    <property type="project" value="TreeGrafter"/>
</dbReference>
<comment type="subcellular location">
    <subcellularLocation>
        <location evidence="1 8">Cell outer membrane</location>
        <topology evidence="1 8">Multi-pass membrane protein</topology>
    </subcellularLocation>
</comment>
<keyword evidence="2 8" id="KW-0813">Transport</keyword>
<dbReference type="EMBL" id="JACIJD010000051">
    <property type="protein sequence ID" value="MBB5696533.1"/>
    <property type="molecule type" value="Genomic_DNA"/>
</dbReference>
<keyword evidence="5 9" id="KW-0798">TonB box</keyword>
<dbReference type="InterPro" id="IPR039426">
    <property type="entry name" value="TonB-dep_rcpt-like"/>
</dbReference>
<name>A0A840YMY6_9PROT</name>
<evidence type="ECO:0000259" key="11">
    <source>
        <dbReference type="Pfam" id="PF07715"/>
    </source>
</evidence>
<dbReference type="Pfam" id="PF00593">
    <property type="entry name" value="TonB_dep_Rec_b-barrel"/>
    <property type="match status" value="1"/>
</dbReference>
<evidence type="ECO:0000256" key="7">
    <source>
        <dbReference type="ARBA" id="ARBA00023237"/>
    </source>
</evidence>
<sequence>MLLAGACCLAWTAQVRAQSIDYGDMEQLFGEPVTTSATGKPQRASQVPANLEIITAEQIRRSGYDNLPDILRLVPGVDVRRTGFAAADVSVRGYNRPSNPRLLVLLNGQQVYIDLYGATPWYALPVELGEIRQIEVVKGPNSALFGFNAVSGVINIVTYDPLRDNASGVTARASTQDYGSLSAFGTARLNDRVGVRLSAGGFRADDFDCAGLDPATLAAQVRPRRESIAMDARARLAPGVEATLSGSAVDLRTFEPVASPYYAASRYNTDAVRGALSAETAAGLLGLNLYRNSARYDYRSGLATARLENTVTVVQASDTVKLGADHTLRLQLEYRDNDMVEPAYRNRFGYRLYAGSLMWNWQLAPELSLTNAVRLDRLVLDRSAVPGAGDGRAITDVSFNSGVVWHATDADTLRLTIARGLESPSLFALGTRQTSAAAGPLPEIRLVGSPQLDPSAVTHGELGYDRRLDAVASTLRAAAFVQRTRDVIADPFSAGRSLSRQGVLYRSTNVGDTDAMGGEIGIRGAASGLRWDASYAYISVSDSLDRSSRLSFENGTPTHVIRLGGGYTLDRLEFDAQAHWQSRYRDITVDARTTQRRPVDVPDYLQLDARIGYRLTDGVEVSLTGQQLNTPSLMQTAGPQVERRVFLTLSARF</sequence>
<dbReference type="InterPro" id="IPR012910">
    <property type="entry name" value="Plug_dom"/>
</dbReference>